<dbReference type="InterPro" id="IPR025714">
    <property type="entry name" value="Methyltranfer_dom"/>
</dbReference>
<dbReference type="SUPFAM" id="SSF53335">
    <property type="entry name" value="S-adenosyl-L-methionine-dependent methyltransferases"/>
    <property type="match status" value="1"/>
</dbReference>
<evidence type="ECO:0000256" key="6">
    <source>
        <dbReference type="ARBA" id="ARBA00047941"/>
    </source>
</evidence>
<evidence type="ECO:0000313" key="11">
    <source>
        <dbReference type="Proteomes" id="UP001416858"/>
    </source>
</evidence>
<dbReference type="CDD" id="cd02440">
    <property type="entry name" value="AdoMet_MTases"/>
    <property type="match status" value="1"/>
</dbReference>
<evidence type="ECO:0000256" key="1">
    <source>
        <dbReference type="ARBA" id="ARBA00022679"/>
    </source>
</evidence>
<feature type="domain" description="Methyltransferase" evidence="9">
    <location>
        <begin position="70"/>
        <end position="216"/>
    </location>
</feature>
<comment type="catalytic activity">
    <reaction evidence="8">
        <text>arsenic triglutathione + 3 [thioredoxin]-dithiol + 3 S-adenosyl-L-methionine = trimethylarsine + 3 [thioredoxin]-disulfide + 3 glutathione + 3 S-adenosyl-L-homocysteine + 3 H(+)</text>
        <dbReference type="Rhea" id="RHEA:69432"/>
        <dbReference type="Rhea" id="RHEA-COMP:10698"/>
        <dbReference type="Rhea" id="RHEA-COMP:10700"/>
        <dbReference type="ChEBI" id="CHEBI:15378"/>
        <dbReference type="ChEBI" id="CHEBI:27130"/>
        <dbReference type="ChEBI" id="CHEBI:29950"/>
        <dbReference type="ChEBI" id="CHEBI:50058"/>
        <dbReference type="ChEBI" id="CHEBI:57856"/>
        <dbReference type="ChEBI" id="CHEBI:57925"/>
        <dbReference type="ChEBI" id="CHEBI:59789"/>
        <dbReference type="ChEBI" id="CHEBI:183640"/>
        <dbReference type="EC" id="2.1.1.137"/>
    </reaction>
</comment>
<name>A0ABP9VXV5_9BACT</name>
<evidence type="ECO:0000256" key="2">
    <source>
        <dbReference type="ARBA" id="ARBA00022691"/>
    </source>
</evidence>
<organism evidence="10 11">
    <name type="scientific">Novipirellula caenicola</name>
    <dbReference type="NCBI Taxonomy" id="1536901"/>
    <lineage>
        <taxon>Bacteria</taxon>
        <taxon>Pseudomonadati</taxon>
        <taxon>Planctomycetota</taxon>
        <taxon>Planctomycetia</taxon>
        <taxon>Pirellulales</taxon>
        <taxon>Pirellulaceae</taxon>
        <taxon>Novipirellula</taxon>
    </lineage>
</organism>
<protein>
    <recommendedName>
        <fullName evidence="5">Arsenite methyltransferase</fullName>
        <ecNumber evidence="4">2.1.1.137</ecNumber>
    </recommendedName>
</protein>
<dbReference type="NCBIfam" id="NF008823">
    <property type="entry name" value="PRK11873.1"/>
    <property type="match status" value="1"/>
</dbReference>
<dbReference type="GO" id="GO:0008168">
    <property type="term" value="F:methyltransferase activity"/>
    <property type="evidence" value="ECO:0007669"/>
    <property type="project" value="UniProtKB-KW"/>
</dbReference>
<reference evidence="10 11" key="1">
    <citation type="submission" date="2024-02" db="EMBL/GenBank/DDBJ databases">
        <title>Rhodopirellula caenicola NBRC 110016.</title>
        <authorList>
            <person name="Ichikawa N."/>
            <person name="Katano-Makiyama Y."/>
            <person name="Hidaka K."/>
        </authorList>
    </citation>
    <scope>NUCLEOTIDE SEQUENCE [LARGE SCALE GENOMIC DNA]</scope>
    <source>
        <strain evidence="10 11">NBRC 110016</strain>
    </source>
</reference>
<accession>A0ABP9VXV5</accession>
<proteinExistence type="inferred from homology"/>
<evidence type="ECO:0000256" key="4">
    <source>
        <dbReference type="ARBA" id="ARBA00034521"/>
    </source>
</evidence>
<dbReference type="InterPro" id="IPR026669">
    <property type="entry name" value="Arsenite_MeTrfase-like"/>
</dbReference>
<comment type="similarity">
    <text evidence="3">Belongs to the methyltransferase superfamily. Arsenite methyltransferase family.</text>
</comment>
<dbReference type="Gene3D" id="3.40.50.150">
    <property type="entry name" value="Vaccinia Virus protein VP39"/>
    <property type="match status" value="1"/>
</dbReference>
<dbReference type="InterPro" id="IPR029063">
    <property type="entry name" value="SAM-dependent_MTases_sf"/>
</dbReference>
<dbReference type="NCBIfam" id="NF033727">
    <property type="entry name" value="chaperon_ArsD"/>
    <property type="match status" value="1"/>
</dbReference>
<gene>
    <name evidence="10" type="primary">COQ5_9</name>
    <name evidence="10" type="ORF">Rcae01_04512</name>
</gene>
<dbReference type="GO" id="GO:0032259">
    <property type="term" value="P:methylation"/>
    <property type="evidence" value="ECO:0007669"/>
    <property type="project" value="UniProtKB-KW"/>
</dbReference>
<evidence type="ECO:0000313" key="10">
    <source>
        <dbReference type="EMBL" id="GAA5509043.1"/>
    </source>
</evidence>
<dbReference type="EC" id="2.1.1.137" evidence="4"/>
<dbReference type="Gene3D" id="3.40.30.10">
    <property type="entry name" value="Glutaredoxin"/>
    <property type="match status" value="1"/>
</dbReference>
<dbReference type="RefSeq" id="WP_345685794.1">
    <property type="nucleotide sequence ID" value="NZ_BAABRO010000012.1"/>
</dbReference>
<dbReference type="Pfam" id="PF13847">
    <property type="entry name" value="Methyltransf_31"/>
    <property type="match status" value="1"/>
</dbReference>
<sequence length="434" mass="45873">MQPRTNERMIVDDVRDQYASVARGELTNETTAVRSIASAFGYTEDELNQLPAEANMGLSCGNPLALAGIRDGEVVVDLGCGGGMDVFLAARKVGATGRVIGIDMTTEMLQRARAGQQKLGLTNVEFHQATIDQLPLADNSVDCVISNCVINLVPDKSAVFREILRVLKPGGRVALSDIALKQELPADVKQSVEAYVGCISGAILVDEYRRLLEQAGFESVVVTDTAADLNAYAMASDGGCCGSGSCNSEADEAAAAAEPQSLHDGLASVMQSFDANAYAASVRVHALKSTSTPMNESNSQSKSHSFSQENKMKTVQIYDKPMCCSTGVCGPDVDPVLPKFAADLDWLKEQGHHVERYNLGQQPQAFIENKSIHHLLSTAGTDCLPVVVIDGQIVSKAVYPSREDFAGWFAGAAAKPTLPVAQSGGGCCGSSGCC</sequence>
<dbReference type="PANTHER" id="PTHR43675:SF8">
    <property type="entry name" value="ARSENITE METHYLTRANSFERASE"/>
    <property type="match status" value="1"/>
</dbReference>
<dbReference type="Pfam" id="PF06953">
    <property type="entry name" value="ArsD"/>
    <property type="match status" value="1"/>
</dbReference>
<comment type="catalytic activity">
    <reaction evidence="7">
        <text>arsenic triglutathione + 2 [thioredoxin]-dithiol + 2 S-adenosyl-L-methionine + H2O = dimethylarsinous acid + 2 [thioredoxin]-disulfide + 3 glutathione + 2 S-adenosyl-L-homocysteine + 2 H(+)</text>
        <dbReference type="Rhea" id="RHEA:69464"/>
        <dbReference type="Rhea" id="RHEA-COMP:10698"/>
        <dbReference type="Rhea" id="RHEA-COMP:10700"/>
        <dbReference type="ChEBI" id="CHEBI:15377"/>
        <dbReference type="ChEBI" id="CHEBI:15378"/>
        <dbReference type="ChEBI" id="CHEBI:23808"/>
        <dbReference type="ChEBI" id="CHEBI:29950"/>
        <dbReference type="ChEBI" id="CHEBI:50058"/>
        <dbReference type="ChEBI" id="CHEBI:57856"/>
        <dbReference type="ChEBI" id="CHEBI:57925"/>
        <dbReference type="ChEBI" id="CHEBI:59789"/>
        <dbReference type="ChEBI" id="CHEBI:183640"/>
        <dbReference type="EC" id="2.1.1.137"/>
    </reaction>
</comment>
<keyword evidence="1" id="KW-0808">Transferase</keyword>
<dbReference type="PANTHER" id="PTHR43675">
    <property type="entry name" value="ARSENITE METHYLTRANSFERASE"/>
    <property type="match status" value="1"/>
</dbReference>
<dbReference type="Proteomes" id="UP001416858">
    <property type="component" value="Unassembled WGS sequence"/>
</dbReference>
<evidence type="ECO:0000256" key="3">
    <source>
        <dbReference type="ARBA" id="ARBA00034487"/>
    </source>
</evidence>
<dbReference type="InterPro" id="IPR010712">
    <property type="entry name" value="Arsenical-R_ArsD"/>
</dbReference>
<keyword evidence="11" id="KW-1185">Reference proteome</keyword>
<keyword evidence="2" id="KW-0949">S-adenosyl-L-methionine</keyword>
<evidence type="ECO:0000259" key="9">
    <source>
        <dbReference type="Pfam" id="PF13847"/>
    </source>
</evidence>
<evidence type="ECO:0000256" key="7">
    <source>
        <dbReference type="ARBA" id="ARBA00047943"/>
    </source>
</evidence>
<comment type="caution">
    <text evidence="10">The sequence shown here is derived from an EMBL/GenBank/DDBJ whole genome shotgun (WGS) entry which is preliminary data.</text>
</comment>
<evidence type="ECO:0000256" key="8">
    <source>
        <dbReference type="ARBA" id="ARBA00048428"/>
    </source>
</evidence>
<dbReference type="EMBL" id="BAABRO010000012">
    <property type="protein sequence ID" value="GAA5509043.1"/>
    <property type="molecule type" value="Genomic_DNA"/>
</dbReference>
<evidence type="ECO:0000256" key="5">
    <source>
        <dbReference type="ARBA" id="ARBA00034545"/>
    </source>
</evidence>
<keyword evidence="10" id="KW-0489">Methyltransferase</keyword>
<comment type="catalytic activity">
    <reaction evidence="6">
        <text>arsenic triglutathione + [thioredoxin]-dithiol + S-adenosyl-L-methionine + 2 H2O = methylarsonous acid + [thioredoxin]-disulfide + 3 glutathione + S-adenosyl-L-homocysteine + H(+)</text>
        <dbReference type="Rhea" id="RHEA:69460"/>
        <dbReference type="Rhea" id="RHEA-COMP:10698"/>
        <dbReference type="Rhea" id="RHEA-COMP:10700"/>
        <dbReference type="ChEBI" id="CHEBI:15377"/>
        <dbReference type="ChEBI" id="CHEBI:15378"/>
        <dbReference type="ChEBI" id="CHEBI:17826"/>
        <dbReference type="ChEBI" id="CHEBI:29950"/>
        <dbReference type="ChEBI" id="CHEBI:50058"/>
        <dbReference type="ChEBI" id="CHEBI:57856"/>
        <dbReference type="ChEBI" id="CHEBI:57925"/>
        <dbReference type="ChEBI" id="CHEBI:59789"/>
        <dbReference type="ChEBI" id="CHEBI:183640"/>
        <dbReference type="EC" id="2.1.1.137"/>
    </reaction>
</comment>